<keyword evidence="3" id="KW-1185">Reference proteome</keyword>
<feature type="compositionally biased region" description="Polar residues" evidence="1">
    <location>
        <begin position="366"/>
        <end position="386"/>
    </location>
</feature>
<gene>
    <name evidence="2" type="ORF">POCULU_LOCUS7698</name>
</gene>
<dbReference type="AlphaFoldDB" id="A0A9N9CJG1"/>
<proteinExistence type="predicted"/>
<feature type="region of interest" description="Disordered" evidence="1">
    <location>
        <begin position="339"/>
        <end position="386"/>
    </location>
</feature>
<evidence type="ECO:0000313" key="2">
    <source>
        <dbReference type="EMBL" id="CAG8605703.1"/>
    </source>
</evidence>
<dbReference type="Proteomes" id="UP000789572">
    <property type="component" value="Unassembled WGS sequence"/>
</dbReference>
<evidence type="ECO:0000313" key="3">
    <source>
        <dbReference type="Proteomes" id="UP000789572"/>
    </source>
</evidence>
<feature type="non-terminal residue" evidence="2">
    <location>
        <position position="386"/>
    </location>
</feature>
<comment type="caution">
    <text evidence="2">The sequence shown here is derived from an EMBL/GenBank/DDBJ whole genome shotgun (WGS) entry which is preliminary data.</text>
</comment>
<evidence type="ECO:0000256" key="1">
    <source>
        <dbReference type="SAM" id="MobiDB-lite"/>
    </source>
</evidence>
<accession>A0A9N9CJG1</accession>
<dbReference type="OrthoDB" id="2595509at2759"/>
<feature type="compositionally biased region" description="Polar residues" evidence="1">
    <location>
        <begin position="117"/>
        <end position="134"/>
    </location>
</feature>
<feature type="region of interest" description="Disordered" evidence="1">
    <location>
        <begin position="64"/>
        <end position="171"/>
    </location>
</feature>
<dbReference type="EMBL" id="CAJVPJ010001849">
    <property type="protein sequence ID" value="CAG8605703.1"/>
    <property type="molecule type" value="Genomic_DNA"/>
</dbReference>
<protein>
    <submittedName>
        <fullName evidence="2">5390_t:CDS:1</fullName>
    </submittedName>
</protein>
<organism evidence="2 3">
    <name type="scientific">Paraglomus occultum</name>
    <dbReference type="NCBI Taxonomy" id="144539"/>
    <lineage>
        <taxon>Eukaryota</taxon>
        <taxon>Fungi</taxon>
        <taxon>Fungi incertae sedis</taxon>
        <taxon>Mucoromycota</taxon>
        <taxon>Glomeromycotina</taxon>
        <taxon>Glomeromycetes</taxon>
        <taxon>Paraglomerales</taxon>
        <taxon>Paraglomeraceae</taxon>
        <taxon>Paraglomus</taxon>
    </lineage>
</organism>
<sequence length="386" mass="41280">MSSARPSRHHHGIRYASADHDRLKRALLQPVQAWEKKWQYPVSGGKNFMLYKWVKCNRKMTFDEEDDEDEENQQHHQAEDTPTPTAFSLAPPTEASTPLPSESDENRLLRPPPHLTSAKSTSSLRGSSVPSAVSTPLIGVNTPQEAESSAVDSPDNDEDEEMAVDESSSTDVIERKEGVISSNTSHIGDVKIEGVGIVSEGSTEKIGKVDSKDKQDEIKQGEDEVNVGGIDNINIGGIDNINIGGIDSINIGGIDNIDIDVIDNTNISSIDNTNISNPNISSIGNPSISGIDNINIGSIDNADISNIDNINISSNDNLGGNIDSVDNISMAVNMDIFGGGQETGGEKEDASRVGGLKVGDFWNPAGESTAQSSEIGEQNSPYRDVG</sequence>
<name>A0A9N9CJG1_9GLOM</name>
<reference evidence="2" key="1">
    <citation type="submission" date="2021-06" db="EMBL/GenBank/DDBJ databases">
        <authorList>
            <person name="Kallberg Y."/>
            <person name="Tangrot J."/>
            <person name="Rosling A."/>
        </authorList>
    </citation>
    <scope>NUCLEOTIDE SEQUENCE</scope>
    <source>
        <strain evidence="2">IA702</strain>
    </source>
</reference>
<feature type="compositionally biased region" description="Polar residues" evidence="1">
    <location>
        <begin position="141"/>
        <end position="151"/>
    </location>
</feature>
<feature type="compositionally biased region" description="Acidic residues" evidence="1">
    <location>
        <begin position="154"/>
        <end position="164"/>
    </location>
</feature>